<keyword evidence="7" id="KW-0472">Membrane</keyword>
<comment type="caution">
    <text evidence="9">The sequence shown here is derived from an EMBL/GenBank/DDBJ whole genome shotgun (WGS) entry which is preliminary data.</text>
</comment>
<comment type="similarity">
    <text evidence="2">Belongs to the BA14k family.</text>
</comment>
<dbReference type="InterPro" id="IPR012413">
    <property type="entry name" value="BA14K"/>
</dbReference>
<feature type="signal peptide" evidence="8">
    <location>
        <begin position="1"/>
        <end position="27"/>
    </location>
</feature>
<dbReference type="RefSeq" id="WP_062553260.1">
    <property type="nucleotide sequence ID" value="NZ_CP049250.1"/>
</dbReference>
<dbReference type="AlphaFoldDB" id="A0A7W6LEY9"/>
<reference evidence="9 10" key="1">
    <citation type="submission" date="2020-08" db="EMBL/GenBank/DDBJ databases">
        <title>Genomic Encyclopedia of Type Strains, Phase IV (KMG-IV): sequencing the most valuable type-strain genomes for metagenomic binning, comparative biology and taxonomic classification.</title>
        <authorList>
            <person name="Goeker M."/>
        </authorList>
    </citation>
    <scope>NUCLEOTIDE SEQUENCE [LARGE SCALE GENOMIC DNA]</scope>
    <source>
        <strain evidence="9 10">DSM 29514</strain>
    </source>
</reference>
<keyword evidence="7" id="KW-0812">Transmembrane</keyword>
<evidence type="ECO:0000256" key="8">
    <source>
        <dbReference type="SAM" id="SignalP"/>
    </source>
</evidence>
<dbReference type="GO" id="GO:0016020">
    <property type="term" value="C:membrane"/>
    <property type="evidence" value="ECO:0007669"/>
    <property type="project" value="UniProtKB-SubCell"/>
</dbReference>
<keyword evidence="10" id="KW-1185">Reference proteome</keyword>
<evidence type="ECO:0000256" key="4">
    <source>
        <dbReference type="ARBA" id="ARBA00022475"/>
    </source>
</evidence>
<feature type="chain" id="PRO_5031455700" description="Lectin-like protein BA14k" evidence="8">
    <location>
        <begin position="28"/>
        <end position="154"/>
    </location>
</feature>
<name>A0A7W6LEY9_9HYPH</name>
<accession>A0A7W6LEY9</accession>
<protein>
    <recommendedName>
        <fullName evidence="3">Lectin-like protein BA14k</fullName>
    </recommendedName>
</protein>
<evidence type="ECO:0000256" key="7">
    <source>
        <dbReference type="SAM" id="Phobius"/>
    </source>
</evidence>
<evidence type="ECO:0000256" key="5">
    <source>
        <dbReference type="ARBA" id="ARBA00022734"/>
    </source>
</evidence>
<dbReference type="Proteomes" id="UP000519897">
    <property type="component" value="Unassembled WGS sequence"/>
</dbReference>
<dbReference type="Pfam" id="PF07886">
    <property type="entry name" value="BA14K"/>
    <property type="match status" value="1"/>
</dbReference>
<evidence type="ECO:0000313" key="10">
    <source>
        <dbReference type="Proteomes" id="UP000519897"/>
    </source>
</evidence>
<proteinExistence type="inferred from homology"/>
<evidence type="ECO:0000313" key="9">
    <source>
        <dbReference type="EMBL" id="MBB4143001.1"/>
    </source>
</evidence>
<keyword evidence="4" id="KW-1003">Cell membrane</keyword>
<keyword evidence="5" id="KW-0430">Lectin</keyword>
<dbReference type="EMBL" id="JACIEC010000001">
    <property type="protein sequence ID" value="MBB4143001.1"/>
    <property type="molecule type" value="Genomic_DNA"/>
</dbReference>
<dbReference type="GO" id="GO:0030246">
    <property type="term" value="F:carbohydrate binding"/>
    <property type="evidence" value="ECO:0007669"/>
    <property type="project" value="UniProtKB-KW"/>
</dbReference>
<evidence type="ECO:0000256" key="3">
    <source>
        <dbReference type="ARBA" id="ARBA00020552"/>
    </source>
</evidence>
<gene>
    <name evidence="9" type="ORF">GGQ72_001500</name>
</gene>
<evidence type="ECO:0000256" key="1">
    <source>
        <dbReference type="ARBA" id="ARBA00004167"/>
    </source>
</evidence>
<evidence type="ECO:0000256" key="2">
    <source>
        <dbReference type="ARBA" id="ARBA00010270"/>
    </source>
</evidence>
<organism evidence="9 10">
    <name type="scientific">Rhizobium rhizoryzae</name>
    <dbReference type="NCBI Taxonomy" id="451876"/>
    <lineage>
        <taxon>Bacteria</taxon>
        <taxon>Pseudomonadati</taxon>
        <taxon>Pseudomonadota</taxon>
        <taxon>Alphaproteobacteria</taxon>
        <taxon>Hyphomicrobiales</taxon>
        <taxon>Rhizobiaceae</taxon>
        <taxon>Rhizobium/Agrobacterium group</taxon>
        <taxon>Rhizobium</taxon>
    </lineage>
</organism>
<evidence type="ECO:0000256" key="6">
    <source>
        <dbReference type="ARBA" id="ARBA00025321"/>
    </source>
</evidence>
<keyword evidence="8" id="KW-0732">Signal</keyword>
<keyword evidence="7" id="KW-1133">Transmembrane helix</keyword>
<feature type="transmembrane region" description="Helical" evidence="7">
    <location>
        <begin position="79"/>
        <end position="98"/>
    </location>
</feature>
<comment type="subcellular location">
    <subcellularLocation>
        <location evidence="1">Membrane</location>
        <topology evidence="1">Single-pass membrane protein</topology>
    </subcellularLocation>
</comment>
<comment type="function">
    <text evidence="6">Has immunoglobulin-binding and hemagglutination properties, and can bind to mannose. Essential for virulence. May be involved in LPS biosynthesis or polysaccharide transport.</text>
</comment>
<sequence length="154" mass="17463">MTSLMKKIALLGVSAAVLATSFLPAEAMPLTARPEVKSDVQTVQYWRERDYYGGHRDGYYGGYRGHRERRDGYRYHNGYWFPLAAFAAGALIGGAVAAQPRYVAPAPRYVAPARSGINPRHYEYCAARYRSYDSYSNTFQPNHGPRQQCYSPFY</sequence>